<keyword evidence="2" id="KW-1185">Reference proteome</keyword>
<organism evidence="1 2">
    <name type="scientific">Penicillium camemberti (strain FM 013)</name>
    <dbReference type="NCBI Taxonomy" id="1429867"/>
    <lineage>
        <taxon>Eukaryota</taxon>
        <taxon>Fungi</taxon>
        <taxon>Dikarya</taxon>
        <taxon>Ascomycota</taxon>
        <taxon>Pezizomycotina</taxon>
        <taxon>Eurotiomycetes</taxon>
        <taxon>Eurotiomycetidae</taxon>
        <taxon>Eurotiales</taxon>
        <taxon>Aspergillaceae</taxon>
        <taxon>Penicillium</taxon>
    </lineage>
</organism>
<sequence length="138" mass="15449">MGVERDWLEKGEEERQSVAGCWTGVEGSLSLDMDILLSLPFPRKPNCNIVIAMHCCIAAIPCAHVRVRCLNIQLPTYIPHPSIHPLNASGLQDSKEDPVRRSRKVTYYVPLESGHSEAPCHCLSCLRASRQDKKQTNK</sequence>
<name>A0A0G4NWZ6_PENC3</name>
<evidence type="ECO:0000313" key="2">
    <source>
        <dbReference type="Proteomes" id="UP000053732"/>
    </source>
</evidence>
<proteinExistence type="predicted"/>
<protein>
    <submittedName>
        <fullName evidence="1">Str. FM013</fullName>
    </submittedName>
</protein>
<reference evidence="1 2" key="1">
    <citation type="journal article" date="2014" name="Nat. Commun.">
        <title>Multiple recent horizontal transfers of a large genomic region in cheese making fungi.</title>
        <authorList>
            <person name="Cheeseman K."/>
            <person name="Ropars J."/>
            <person name="Renault P."/>
            <person name="Dupont J."/>
            <person name="Gouzy J."/>
            <person name="Branca A."/>
            <person name="Abraham A.L."/>
            <person name="Ceppi M."/>
            <person name="Conseiller E."/>
            <person name="Debuchy R."/>
            <person name="Malagnac F."/>
            <person name="Goarin A."/>
            <person name="Silar P."/>
            <person name="Lacoste S."/>
            <person name="Sallet E."/>
            <person name="Bensimon A."/>
            <person name="Giraud T."/>
            <person name="Brygoo Y."/>
        </authorList>
    </citation>
    <scope>NUCLEOTIDE SEQUENCE [LARGE SCALE GENOMIC DNA]</scope>
    <source>
        <strain evidence="2">FM 013</strain>
    </source>
</reference>
<dbReference type="EMBL" id="HG793135">
    <property type="protein sequence ID" value="CRL18570.1"/>
    <property type="molecule type" value="Genomic_DNA"/>
</dbReference>
<dbReference type="Proteomes" id="UP000053732">
    <property type="component" value="Unassembled WGS sequence"/>
</dbReference>
<evidence type="ECO:0000313" key="1">
    <source>
        <dbReference type="EMBL" id="CRL18570.1"/>
    </source>
</evidence>
<dbReference type="AlphaFoldDB" id="A0A0G4NWZ6"/>
<gene>
    <name evidence="1" type="ORF">PCAMFM013_S002g000440</name>
</gene>
<accession>A0A0G4NWZ6</accession>